<feature type="region of interest" description="Disordered" evidence="1">
    <location>
        <begin position="1"/>
        <end position="22"/>
    </location>
</feature>
<dbReference type="AlphaFoldDB" id="A0A9J6GKC8"/>
<accession>A0A9J6GKC8</accession>
<feature type="compositionally biased region" description="Polar residues" evidence="1">
    <location>
        <begin position="12"/>
        <end position="22"/>
    </location>
</feature>
<evidence type="ECO:0000313" key="3">
    <source>
        <dbReference type="Proteomes" id="UP000821853"/>
    </source>
</evidence>
<dbReference type="Pfam" id="PF03564">
    <property type="entry name" value="DUF1759"/>
    <property type="match status" value="1"/>
</dbReference>
<dbReference type="EMBL" id="JABSTR010000007">
    <property type="protein sequence ID" value="KAH9374928.1"/>
    <property type="molecule type" value="Genomic_DNA"/>
</dbReference>
<dbReference type="OrthoDB" id="6503380at2759"/>
<evidence type="ECO:0000313" key="2">
    <source>
        <dbReference type="EMBL" id="KAH9374928.1"/>
    </source>
</evidence>
<dbReference type="Proteomes" id="UP000821853">
    <property type="component" value="Chromosome 5"/>
</dbReference>
<organism evidence="2 3">
    <name type="scientific">Haemaphysalis longicornis</name>
    <name type="common">Bush tick</name>
    <dbReference type="NCBI Taxonomy" id="44386"/>
    <lineage>
        <taxon>Eukaryota</taxon>
        <taxon>Metazoa</taxon>
        <taxon>Ecdysozoa</taxon>
        <taxon>Arthropoda</taxon>
        <taxon>Chelicerata</taxon>
        <taxon>Arachnida</taxon>
        <taxon>Acari</taxon>
        <taxon>Parasitiformes</taxon>
        <taxon>Ixodida</taxon>
        <taxon>Ixodoidea</taxon>
        <taxon>Ixodidae</taxon>
        <taxon>Haemaphysalinae</taxon>
        <taxon>Haemaphysalis</taxon>
    </lineage>
</organism>
<protein>
    <submittedName>
        <fullName evidence="2">Uncharacterized protein</fullName>
    </submittedName>
</protein>
<proteinExistence type="predicted"/>
<gene>
    <name evidence="2" type="ORF">HPB48_021899</name>
</gene>
<comment type="caution">
    <text evidence="2">The sequence shown here is derived from an EMBL/GenBank/DDBJ whole genome shotgun (WGS) entry which is preliminary data.</text>
</comment>
<dbReference type="InterPro" id="IPR005312">
    <property type="entry name" value="DUF1759"/>
</dbReference>
<dbReference type="VEuPathDB" id="VectorBase:HLOH_051066"/>
<name>A0A9J6GKC8_HAELO</name>
<keyword evidence="3" id="KW-1185">Reference proteome</keyword>
<evidence type="ECO:0000256" key="1">
    <source>
        <dbReference type="SAM" id="MobiDB-lite"/>
    </source>
</evidence>
<reference evidence="2 3" key="1">
    <citation type="journal article" date="2020" name="Cell">
        <title>Large-Scale Comparative Analyses of Tick Genomes Elucidate Their Genetic Diversity and Vector Capacities.</title>
        <authorList>
            <consortium name="Tick Genome and Microbiome Consortium (TIGMIC)"/>
            <person name="Jia N."/>
            <person name="Wang J."/>
            <person name="Shi W."/>
            <person name="Du L."/>
            <person name="Sun Y."/>
            <person name="Zhan W."/>
            <person name="Jiang J.F."/>
            <person name="Wang Q."/>
            <person name="Zhang B."/>
            <person name="Ji P."/>
            <person name="Bell-Sakyi L."/>
            <person name="Cui X.M."/>
            <person name="Yuan T.T."/>
            <person name="Jiang B.G."/>
            <person name="Yang W.F."/>
            <person name="Lam T.T."/>
            <person name="Chang Q.C."/>
            <person name="Ding S.J."/>
            <person name="Wang X.J."/>
            <person name="Zhu J.G."/>
            <person name="Ruan X.D."/>
            <person name="Zhao L."/>
            <person name="Wei J.T."/>
            <person name="Ye R.Z."/>
            <person name="Que T.C."/>
            <person name="Du C.H."/>
            <person name="Zhou Y.H."/>
            <person name="Cheng J.X."/>
            <person name="Dai P.F."/>
            <person name="Guo W.B."/>
            <person name="Han X.H."/>
            <person name="Huang E.J."/>
            <person name="Li L.F."/>
            <person name="Wei W."/>
            <person name="Gao Y.C."/>
            <person name="Liu J.Z."/>
            <person name="Shao H.Z."/>
            <person name="Wang X."/>
            <person name="Wang C.C."/>
            <person name="Yang T.C."/>
            <person name="Huo Q.B."/>
            <person name="Li W."/>
            <person name="Chen H.Y."/>
            <person name="Chen S.E."/>
            <person name="Zhou L.G."/>
            <person name="Ni X.B."/>
            <person name="Tian J.H."/>
            <person name="Sheng Y."/>
            <person name="Liu T."/>
            <person name="Pan Y.S."/>
            <person name="Xia L.Y."/>
            <person name="Li J."/>
            <person name="Zhao F."/>
            <person name="Cao W.C."/>
        </authorList>
    </citation>
    <scope>NUCLEOTIDE SEQUENCE [LARGE SCALE GENOMIC DNA]</scope>
    <source>
        <strain evidence="2">HaeL-2018</strain>
    </source>
</reference>
<sequence>MAHKRQPPTKIGQESATTTSQARIPKLDIPLFQGKLRHWTCFSEQFEQSIHNNSALAPMYKFYNLCRYVMGEAAAAIAGLQKHRFMACGFCIILKKWKRDKRRIHHPISTLRSRPSV</sequence>